<protein>
    <submittedName>
        <fullName evidence="1">Uncharacterized protein</fullName>
    </submittedName>
</protein>
<evidence type="ECO:0000313" key="1">
    <source>
        <dbReference type="EMBL" id="OAA55729.1"/>
    </source>
</evidence>
<name>A0A167NMV1_CORFA</name>
<evidence type="ECO:0000313" key="2">
    <source>
        <dbReference type="Proteomes" id="UP000076744"/>
    </source>
</evidence>
<keyword evidence="2" id="KW-1185">Reference proteome</keyword>
<sequence>MILSIMGLFGVTLPVGDFRAEDRVKATLRLLQELTNRNGQAANWLYIAPELPPSPHLSTLLVMPETSESGRAYVMTPDGRKATPELIRERWDSRGAPFGKVNDRGYFIFSARAAKVVELADLHWNGTRSQLASSGFNKPAKQRVVAETNGSSILGATKSSLKIQSLGSRRAQSVEILRQLALQS</sequence>
<dbReference type="Proteomes" id="UP000076744">
    <property type="component" value="Unassembled WGS sequence"/>
</dbReference>
<dbReference type="GeneID" id="30024126"/>
<organism evidence="1 2">
    <name type="scientific">Cordyceps fumosorosea (strain ARSEF 2679)</name>
    <name type="common">Isaria fumosorosea</name>
    <dbReference type="NCBI Taxonomy" id="1081104"/>
    <lineage>
        <taxon>Eukaryota</taxon>
        <taxon>Fungi</taxon>
        <taxon>Dikarya</taxon>
        <taxon>Ascomycota</taxon>
        <taxon>Pezizomycotina</taxon>
        <taxon>Sordariomycetes</taxon>
        <taxon>Hypocreomycetidae</taxon>
        <taxon>Hypocreales</taxon>
        <taxon>Cordycipitaceae</taxon>
        <taxon>Cordyceps</taxon>
    </lineage>
</organism>
<gene>
    <name evidence="1" type="ORF">ISF_07834</name>
</gene>
<dbReference type="OrthoDB" id="674604at2759"/>
<dbReference type="RefSeq" id="XP_018701453.1">
    <property type="nucleotide sequence ID" value="XM_018851437.1"/>
</dbReference>
<proteinExistence type="predicted"/>
<comment type="caution">
    <text evidence="1">The sequence shown here is derived from an EMBL/GenBank/DDBJ whole genome shotgun (WGS) entry which is preliminary data.</text>
</comment>
<dbReference type="AlphaFoldDB" id="A0A167NMV1"/>
<accession>A0A167NMV1</accession>
<dbReference type="STRING" id="1081104.A0A167NMV1"/>
<dbReference type="EMBL" id="AZHB01000024">
    <property type="protein sequence ID" value="OAA55729.1"/>
    <property type="molecule type" value="Genomic_DNA"/>
</dbReference>
<reference evidence="1 2" key="1">
    <citation type="journal article" date="2016" name="Genome Biol. Evol.">
        <title>Divergent and convergent evolution of fungal pathogenicity.</title>
        <authorList>
            <person name="Shang Y."/>
            <person name="Xiao G."/>
            <person name="Zheng P."/>
            <person name="Cen K."/>
            <person name="Zhan S."/>
            <person name="Wang C."/>
        </authorList>
    </citation>
    <scope>NUCLEOTIDE SEQUENCE [LARGE SCALE GENOMIC DNA]</scope>
    <source>
        <strain evidence="1 2">ARSEF 2679</strain>
    </source>
</reference>